<dbReference type="Pfam" id="PF08837">
    <property type="entry name" value="DUF1810"/>
    <property type="match status" value="1"/>
</dbReference>
<dbReference type="PIRSF" id="PIRSF008546">
    <property type="entry name" value="UCP008546"/>
    <property type="match status" value="1"/>
</dbReference>
<evidence type="ECO:0000313" key="1">
    <source>
        <dbReference type="EMBL" id="MCF2501664.1"/>
    </source>
</evidence>
<dbReference type="InterPro" id="IPR014937">
    <property type="entry name" value="DUF1810"/>
</dbReference>
<accession>A0A9X1QL50</accession>
<dbReference type="SUPFAM" id="SSF140736">
    <property type="entry name" value="Rv1873-like"/>
    <property type="match status" value="1"/>
</dbReference>
<proteinExistence type="predicted"/>
<name>A0A9X1QL50_9BACT</name>
<dbReference type="RefSeq" id="WP_235179764.1">
    <property type="nucleotide sequence ID" value="NZ_JAKFFV010000025.1"/>
</dbReference>
<dbReference type="Gene3D" id="1.25.40.380">
    <property type="entry name" value="Protein of unknown function DUF1810"/>
    <property type="match status" value="1"/>
</dbReference>
<dbReference type="InterPro" id="IPR036287">
    <property type="entry name" value="Rv1873-like_sf"/>
</dbReference>
<comment type="caution">
    <text evidence="1">The sequence shown here is derived from an EMBL/GenBank/DDBJ whole genome shotgun (WGS) entry which is preliminary data.</text>
</comment>
<dbReference type="Proteomes" id="UP001139411">
    <property type="component" value="Unassembled WGS sequence"/>
</dbReference>
<protein>
    <submittedName>
        <fullName evidence="1">DUF1810 domain-containing protein</fullName>
    </submittedName>
</protein>
<dbReference type="EMBL" id="JAKFFV010000025">
    <property type="protein sequence ID" value="MCF2501664.1"/>
    <property type="molecule type" value="Genomic_DNA"/>
</dbReference>
<reference evidence="1" key="1">
    <citation type="submission" date="2022-01" db="EMBL/GenBank/DDBJ databases">
        <title>Novel species in genus Dyadobacter.</title>
        <authorList>
            <person name="Ma C."/>
        </authorList>
    </citation>
    <scope>NUCLEOTIDE SEQUENCE</scope>
    <source>
        <strain evidence="1">CY357</strain>
    </source>
</reference>
<evidence type="ECO:0000313" key="2">
    <source>
        <dbReference type="Proteomes" id="UP001139411"/>
    </source>
</evidence>
<sequence length="172" mass="19508">MKNYISKYQSITTTWTDFFNQKQIATTIGNMNATDLDKFITAQEHDYAGALAEIRRGRKQGHWIWYVFPQIKGLGMSGTSVHYAIQDIGQANRYLQNLVLGKRLIEISNAILAIEGKSANQIVGSPDDMKLRSSMTLFSMTDDADPVFQAVLDKYFDGKPDQRTIEILNKQH</sequence>
<organism evidence="1 2">
    <name type="scientific">Dyadobacter chenhuakuii</name>
    <dbReference type="NCBI Taxonomy" id="2909339"/>
    <lineage>
        <taxon>Bacteria</taxon>
        <taxon>Pseudomonadati</taxon>
        <taxon>Bacteroidota</taxon>
        <taxon>Cytophagia</taxon>
        <taxon>Cytophagales</taxon>
        <taxon>Spirosomataceae</taxon>
        <taxon>Dyadobacter</taxon>
    </lineage>
</organism>
<gene>
    <name evidence="1" type="ORF">L0661_25325</name>
</gene>
<dbReference type="AlphaFoldDB" id="A0A9X1QL50"/>